<dbReference type="RefSeq" id="WP_310428974.1">
    <property type="nucleotide sequence ID" value="NZ_JAVDYC010000001.1"/>
</dbReference>
<dbReference type="Proteomes" id="UP001183629">
    <property type="component" value="Unassembled WGS sequence"/>
</dbReference>
<dbReference type="Pfam" id="PF05270">
    <property type="entry name" value="AbfB"/>
    <property type="match status" value="1"/>
</dbReference>
<sequence length="219" mass="24650">MRSLNTHTWAPTAFWDAARGQYGIVYSANNGADVLMVNYTSDFRTVGAQQVCFSPGFPVLDGDVVVDGSTFYLQEPRHRAAVRRPLVHRRGEQLHRYVRHANHLGRLDAYPFDPHADQLWRMVPGLASSSGVSFESVNYPGRFLRHADYEIRLDANDGTATFCADATFTRVAGLADAAWSSFRSHNVPDRYLRHLNYTLRIDPISTATERSDATFRVVS</sequence>
<evidence type="ECO:0000313" key="2">
    <source>
        <dbReference type="EMBL" id="MDR7328086.1"/>
    </source>
</evidence>
<organism evidence="2 3">
    <name type="scientific">Catenuloplanes niger</name>
    <dbReference type="NCBI Taxonomy" id="587534"/>
    <lineage>
        <taxon>Bacteria</taxon>
        <taxon>Bacillati</taxon>
        <taxon>Actinomycetota</taxon>
        <taxon>Actinomycetes</taxon>
        <taxon>Micromonosporales</taxon>
        <taxon>Micromonosporaceae</taxon>
        <taxon>Catenuloplanes</taxon>
    </lineage>
</organism>
<dbReference type="Gene3D" id="2.80.10.50">
    <property type="match status" value="1"/>
</dbReference>
<evidence type="ECO:0000259" key="1">
    <source>
        <dbReference type="Pfam" id="PF05270"/>
    </source>
</evidence>
<reference evidence="2 3" key="1">
    <citation type="submission" date="2023-07" db="EMBL/GenBank/DDBJ databases">
        <title>Sequencing the genomes of 1000 actinobacteria strains.</title>
        <authorList>
            <person name="Klenk H.-P."/>
        </authorList>
    </citation>
    <scope>NUCLEOTIDE SEQUENCE [LARGE SCALE GENOMIC DNA]</scope>
    <source>
        <strain evidence="2 3">DSM 44711</strain>
    </source>
</reference>
<gene>
    <name evidence="2" type="ORF">J2S44_008336</name>
</gene>
<dbReference type="AlphaFoldDB" id="A0AAE4A0A0"/>
<dbReference type="CDD" id="cd23399">
    <property type="entry name" value="beta-trefoil_ABD_ABFB"/>
    <property type="match status" value="1"/>
</dbReference>
<accession>A0AAE4A0A0</accession>
<dbReference type="InterPro" id="IPR007934">
    <property type="entry name" value="AbfB_ABD"/>
</dbReference>
<dbReference type="GO" id="GO:0046556">
    <property type="term" value="F:alpha-L-arabinofuranosidase activity"/>
    <property type="evidence" value="ECO:0007669"/>
    <property type="project" value="InterPro"/>
</dbReference>
<dbReference type="EMBL" id="JAVDYC010000001">
    <property type="protein sequence ID" value="MDR7328086.1"/>
    <property type="molecule type" value="Genomic_DNA"/>
</dbReference>
<dbReference type="InterPro" id="IPR036195">
    <property type="entry name" value="AbfB_ABD_sf"/>
</dbReference>
<proteinExistence type="predicted"/>
<protein>
    <recommendedName>
        <fullName evidence="1">Alpha-L-arabinofuranosidase B arabinose-binding domain-containing protein</fullName>
    </recommendedName>
</protein>
<feature type="domain" description="Alpha-L-arabinofuranosidase B arabinose-binding" evidence="1">
    <location>
        <begin position="95"/>
        <end position="217"/>
    </location>
</feature>
<name>A0AAE4A0A0_9ACTN</name>
<dbReference type="GO" id="GO:0046373">
    <property type="term" value="P:L-arabinose metabolic process"/>
    <property type="evidence" value="ECO:0007669"/>
    <property type="project" value="InterPro"/>
</dbReference>
<dbReference type="SUPFAM" id="SSF110221">
    <property type="entry name" value="AbfB domain"/>
    <property type="match status" value="1"/>
</dbReference>
<keyword evidence="3" id="KW-1185">Reference proteome</keyword>
<comment type="caution">
    <text evidence="2">The sequence shown here is derived from an EMBL/GenBank/DDBJ whole genome shotgun (WGS) entry which is preliminary data.</text>
</comment>
<evidence type="ECO:0000313" key="3">
    <source>
        <dbReference type="Proteomes" id="UP001183629"/>
    </source>
</evidence>